<dbReference type="InterPro" id="IPR037997">
    <property type="entry name" value="Dgk1-like"/>
</dbReference>
<dbReference type="PANTHER" id="PTHR31303">
    <property type="entry name" value="CTP-DEPENDENT DIACYLGLYCEROL KINASE 1"/>
    <property type="match status" value="1"/>
</dbReference>
<feature type="region of interest" description="Disordered" evidence="1">
    <location>
        <begin position="19"/>
        <end position="113"/>
    </location>
</feature>
<accession>A0ABR1LY46</accession>
<dbReference type="GeneID" id="92030952"/>
<dbReference type="PANTHER" id="PTHR31303:SF1">
    <property type="entry name" value="CTP-DEPENDENT DIACYLGLYCEROL KINASE 1"/>
    <property type="match status" value="1"/>
</dbReference>
<keyword evidence="2" id="KW-1133">Transmembrane helix</keyword>
<feature type="region of interest" description="Disordered" evidence="1">
    <location>
        <begin position="179"/>
        <end position="298"/>
    </location>
</feature>
<dbReference type="Proteomes" id="UP001360953">
    <property type="component" value="Unassembled WGS sequence"/>
</dbReference>
<protein>
    <recommendedName>
        <fullName evidence="5">Phosphatidate cytidylyltransferase</fullName>
    </recommendedName>
</protein>
<comment type="caution">
    <text evidence="3">The sequence shown here is derived from an EMBL/GenBank/DDBJ whole genome shotgun (WGS) entry which is preliminary data.</text>
</comment>
<dbReference type="EMBL" id="JBBPEH010000004">
    <property type="protein sequence ID" value="KAK7539461.1"/>
    <property type="molecule type" value="Genomic_DNA"/>
</dbReference>
<sequence>MAGKGRMMEDGGRADARNCASGWMHSDGMRWTGWQPSDLSQPGQGGPGFQPSQLSQPPVEKSSPSVSIVSRRPPSSTISLLQNSTLAASATRHDPEHAQAPRAPNPKSSHIPLHLDEARDPSDETLLQLRGRQPSTDFYSVLAALCSNARSTLHGHLRSPLLPPFSLCWYPAMAVSAQAQVPRTPRVISPSPTPSESNMQSSGYFTRSAARRVNTGQPPPTPPINELDDQSSSGSDELGRRPRARSRSPMKKRPVVKPLTKPDGAVPTKPRNKDSLAAPNGHSNGHLSPNDAQSNKEYWRSLSRSPSPLGLIPIHQEWRSFVSWRTCQSFMSNTIQIHRHEIPRKILHTSIGFLTLGLYTSAIQPTSIHPILFGLLIPIATVDFLRHRFNSLNRFYIRCLGALMRESEVDGWNGVIWYLLGTWTALRWFPKDVGVMAVLLLSWCDTAASTAGRRWGKYTPQIRRGKSLAGSLAALLTGVVTASLFYGWIAPRVQAGEPGVDSGDFAFAFQGRLGLPAAVKGALGWGEEQGSIGGGLALGAMSLVSGVVASASEAVDIFGWDDNVTIPVLCACGLWGFLKIFGSA</sequence>
<evidence type="ECO:0000313" key="4">
    <source>
        <dbReference type="Proteomes" id="UP001360953"/>
    </source>
</evidence>
<keyword evidence="4" id="KW-1185">Reference proteome</keyword>
<feature type="compositionally biased region" description="Polar residues" evidence="1">
    <location>
        <begin position="281"/>
        <end position="296"/>
    </location>
</feature>
<name>A0ABR1LY46_9PEZI</name>
<gene>
    <name evidence="3" type="ORF">J3D65DRAFT_601535</name>
</gene>
<evidence type="ECO:0000313" key="3">
    <source>
        <dbReference type="EMBL" id="KAK7539461.1"/>
    </source>
</evidence>
<keyword evidence="2" id="KW-0472">Membrane</keyword>
<feature type="compositionally biased region" description="Polar residues" evidence="1">
    <location>
        <begin position="194"/>
        <end position="205"/>
    </location>
</feature>
<dbReference type="RefSeq" id="XP_066656732.1">
    <property type="nucleotide sequence ID" value="XM_066798046.1"/>
</dbReference>
<evidence type="ECO:0000256" key="2">
    <source>
        <dbReference type="SAM" id="Phobius"/>
    </source>
</evidence>
<reference evidence="3 4" key="1">
    <citation type="submission" date="2024-04" db="EMBL/GenBank/DDBJ databases">
        <title>Phyllosticta paracitricarpa is synonymous to the EU quarantine fungus P. citricarpa based on phylogenomic analyses.</title>
        <authorList>
            <consortium name="Lawrence Berkeley National Laboratory"/>
            <person name="Van ingen-buijs V.A."/>
            <person name="Van westerhoven A.C."/>
            <person name="Haridas S."/>
            <person name="Skiadas P."/>
            <person name="Martin F."/>
            <person name="Groenewald J.Z."/>
            <person name="Crous P.W."/>
            <person name="Seidl M.F."/>
        </authorList>
    </citation>
    <scope>NUCLEOTIDE SEQUENCE [LARGE SCALE GENOMIC DNA]</scope>
    <source>
        <strain evidence="3 4">CPC 17464</strain>
    </source>
</reference>
<feature type="compositionally biased region" description="Low complexity" evidence="1">
    <location>
        <begin position="49"/>
        <end position="79"/>
    </location>
</feature>
<evidence type="ECO:0008006" key="5">
    <source>
        <dbReference type="Google" id="ProtNLM"/>
    </source>
</evidence>
<organism evidence="3 4">
    <name type="scientific">Phyllosticta citribraziliensis</name>
    <dbReference type="NCBI Taxonomy" id="989973"/>
    <lineage>
        <taxon>Eukaryota</taxon>
        <taxon>Fungi</taxon>
        <taxon>Dikarya</taxon>
        <taxon>Ascomycota</taxon>
        <taxon>Pezizomycotina</taxon>
        <taxon>Dothideomycetes</taxon>
        <taxon>Dothideomycetes incertae sedis</taxon>
        <taxon>Botryosphaeriales</taxon>
        <taxon>Phyllostictaceae</taxon>
        <taxon>Phyllosticta</taxon>
    </lineage>
</organism>
<evidence type="ECO:0000256" key="1">
    <source>
        <dbReference type="SAM" id="MobiDB-lite"/>
    </source>
</evidence>
<feature type="compositionally biased region" description="Basic residues" evidence="1">
    <location>
        <begin position="241"/>
        <end position="255"/>
    </location>
</feature>
<feature type="transmembrane region" description="Helical" evidence="2">
    <location>
        <begin position="368"/>
        <end position="385"/>
    </location>
</feature>
<feature type="transmembrane region" description="Helical" evidence="2">
    <location>
        <begin position="468"/>
        <end position="489"/>
    </location>
</feature>
<proteinExistence type="predicted"/>
<keyword evidence="2" id="KW-0812">Transmembrane</keyword>